<dbReference type="CDD" id="cd00093">
    <property type="entry name" value="HTH_XRE"/>
    <property type="match status" value="1"/>
</dbReference>
<dbReference type="SUPFAM" id="SSF47413">
    <property type="entry name" value="lambda repressor-like DNA-binding domains"/>
    <property type="match status" value="1"/>
</dbReference>
<dbReference type="AlphaFoldDB" id="K0K263"/>
<dbReference type="InterPro" id="IPR001387">
    <property type="entry name" value="Cro/C1-type_HTH"/>
</dbReference>
<dbReference type="RefSeq" id="WP_015101759.1">
    <property type="nucleotide sequence ID" value="NC_019673.1"/>
</dbReference>
<accession>K0K263</accession>
<dbReference type="eggNOG" id="COG0457">
    <property type="taxonomic scope" value="Bacteria"/>
</dbReference>
<feature type="domain" description="HTH cro/C1-type" evidence="1">
    <location>
        <begin position="11"/>
        <end position="66"/>
    </location>
</feature>
<name>K0K263_SACES</name>
<dbReference type="OrthoDB" id="3504495at2"/>
<organism evidence="2 3">
    <name type="scientific">Saccharothrix espanaensis (strain ATCC 51144 / DSM 44229 / JCM 9112 / NBRC 15066 / NRRL 15764)</name>
    <dbReference type="NCBI Taxonomy" id="1179773"/>
    <lineage>
        <taxon>Bacteria</taxon>
        <taxon>Bacillati</taxon>
        <taxon>Actinomycetota</taxon>
        <taxon>Actinomycetes</taxon>
        <taxon>Pseudonocardiales</taxon>
        <taxon>Pseudonocardiaceae</taxon>
        <taxon>Saccharothrix</taxon>
    </lineage>
</organism>
<evidence type="ECO:0000313" key="2">
    <source>
        <dbReference type="EMBL" id="CCH31647.1"/>
    </source>
</evidence>
<dbReference type="HOGENOM" id="CLU_033540_1_0_11"/>
<reference evidence="2 3" key="1">
    <citation type="journal article" date="2012" name="BMC Genomics">
        <title>Complete genome sequence of Saccharothrix espanaensis DSM 44229T and comparison to the other completely sequenced Pseudonocardiaceae.</title>
        <authorList>
            <person name="Strobel T."/>
            <person name="Al-Dilaimi A."/>
            <person name="Blom J."/>
            <person name="Gessner A."/>
            <person name="Kalinowski J."/>
            <person name="Luzhetska M."/>
            <person name="Puhler A."/>
            <person name="Szczepanowski R."/>
            <person name="Bechthold A."/>
            <person name="Ruckert C."/>
        </authorList>
    </citation>
    <scope>NUCLEOTIDE SEQUENCE [LARGE SCALE GENOMIC DNA]</scope>
    <source>
        <strain evidence="3">ATCC 51144 / DSM 44229 / JCM 9112 / NBRC 15066 / NRRL 15764</strain>
    </source>
</reference>
<evidence type="ECO:0000313" key="3">
    <source>
        <dbReference type="Proteomes" id="UP000006281"/>
    </source>
</evidence>
<dbReference type="PROSITE" id="PS50943">
    <property type="entry name" value="HTH_CROC1"/>
    <property type="match status" value="1"/>
</dbReference>
<dbReference type="InterPro" id="IPR010982">
    <property type="entry name" value="Lambda_DNA-bd_dom_sf"/>
</dbReference>
<dbReference type="Gene3D" id="1.10.260.40">
    <property type="entry name" value="lambda repressor-like DNA-binding domains"/>
    <property type="match status" value="1"/>
</dbReference>
<dbReference type="STRING" id="1179773.BN6_43650"/>
<dbReference type="GO" id="GO:0003677">
    <property type="term" value="F:DNA binding"/>
    <property type="evidence" value="ECO:0007669"/>
    <property type="project" value="InterPro"/>
</dbReference>
<gene>
    <name evidence="2" type="ordered locus">BN6_43650</name>
</gene>
<proteinExistence type="predicted"/>
<dbReference type="BioCyc" id="SESP1179773:BN6_RS21130-MONOMER"/>
<keyword evidence="3" id="KW-1185">Reference proteome</keyword>
<dbReference type="KEGG" id="sesp:BN6_43650"/>
<dbReference type="Proteomes" id="UP000006281">
    <property type="component" value="Chromosome"/>
</dbReference>
<evidence type="ECO:0000259" key="1">
    <source>
        <dbReference type="PROSITE" id="PS50943"/>
    </source>
</evidence>
<dbReference type="EMBL" id="HE804045">
    <property type="protein sequence ID" value="CCH31647.1"/>
    <property type="molecule type" value="Genomic_DNA"/>
</dbReference>
<dbReference type="eggNOG" id="COG1396">
    <property type="taxonomic scope" value="Bacteria"/>
</dbReference>
<dbReference type="Pfam" id="PF13560">
    <property type="entry name" value="HTH_31"/>
    <property type="match status" value="1"/>
</dbReference>
<protein>
    <submittedName>
        <fullName evidence="2">Transcriptional regulator, XRE family</fullName>
    </submittedName>
</protein>
<dbReference type="SMART" id="SM00530">
    <property type="entry name" value="HTH_XRE"/>
    <property type="match status" value="1"/>
</dbReference>
<sequence>MPDPGEIGKRVRYWRLRRNLGRKQFADMIGRSTSWLDKIETGERDLTRIPTIELVAEALSVDPDVLTDTPTAIRAADCVDATEVSAIRSALGRYPSLVRPAHEPPAVGHLARQAEYLDHAWASSHFTTIAQHLPTLLEAAQTATLTAAAADQVDTHRILVTSYRLASSMLLKFESHDLAWLAADRAMYTALEVDDMWSQARATRSVARAMTAARQRAEAIDALLGMTDRMRPEVPRYPNSLLALYGMLYLAAAISAAEQDDAALAMTMHQEATQAAERMEPHHDDHRTYFGRTNVAIHRVSALVRLYEAEQALHLAATIPTSALSALSPERRANHLLDLAQANTHRGKYAEATRALAQAERTAPQEVRCRPVVHNLLRTLLSTTTGEPARQARQIADRAGVPA</sequence>
<dbReference type="PATRIC" id="fig|1179773.3.peg.4369"/>